<evidence type="ECO:0000313" key="2">
    <source>
        <dbReference type="Proteomes" id="UP001058974"/>
    </source>
</evidence>
<dbReference type="Proteomes" id="UP001058974">
    <property type="component" value="Chromosome 6"/>
</dbReference>
<organism evidence="1 2">
    <name type="scientific">Pisum sativum</name>
    <name type="common">Garden pea</name>
    <name type="synonym">Lathyrus oleraceus</name>
    <dbReference type="NCBI Taxonomy" id="3888"/>
    <lineage>
        <taxon>Eukaryota</taxon>
        <taxon>Viridiplantae</taxon>
        <taxon>Streptophyta</taxon>
        <taxon>Embryophyta</taxon>
        <taxon>Tracheophyta</taxon>
        <taxon>Spermatophyta</taxon>
        <taxon>Magnoliopsida</taxon>
        <taxon>eudicotyledons</taxon>
        <taxon>Gunneridae</taxon>
        <taxon>Pentapetalae</taxon>
        <taxon>rosids</taxon>
        <taxon>fabids</taxon>
        <taxon>Fabales</taxon>
        <taxon>Fabaceae</taxon>
        <taxon>Papilionoideae</taxon>
        <taxon>50 kb inversion clade</taxon>
        <taxon>NPAAA clade</taxon>
        <taxon>Hologalegina</taxon>
        <taxon>IRL clade</taxon>
        <taxon>Fabeae</taxon>
        <taxon>Lathyrus</taxon>
    </lineage>
</organism>
<evidence type="ECO:0008006" key="3">
    <source>
        <dbReference type="Google" id="ProtNLM"/>
    </source>
</evidence>
<dbReference type="EMBL" id="JAMSHJ010000006">
    <property type="protein sequence ID" value="KAI5396172.1"/>
    <property type="molecule type" value="Genomic_DNA"/>
</dbReference>
<protein>
    <recommendedName>
        <fullName evidence="3">Reverse transcriptase</fullName>
    </recommendedName>
</protein>
<gene>
    <name evidence="1" type="ORF">KIW84_062391</name>
</gene>
<keyword evidence="2" id="KW-1185">Reference proteome</keyword>
<dbReference type="Gramene" id="Psat06G0239100-T1">
    <property type="protein sequence ID" value="KAI5396172.1"/>
    <property type="gene ID" value="KIW84_062391"/>
</dbReference>
<name>A0A9D5A3I7_PEA</name>
<comment type="caution">
    <text evidence="1">The sequence shown here is derived from an EMBL/GenBank/DDBJ whole genome shotgun (WGS) entry which is preliminary data.</text>
</comment>
<evidence type="ECO:0000313" key="1">
    <source>
        <dbReference type="EMBL" id="KAI5396172.1"/>
    </source>
</evidence>
<reference evidence="1 2" key="1">
    <citation type="journal article" date="2022" name="Nat. Genet.">
        <title>Improved pea reference genome and pan-genome highlight genomic features and evolutionary characteristics.</title>
        <authorList>
            <person name="Yang T."/>
            <person name="Liu R."/>
            <person name="Luo Y."/>
            <person name="Hu S."/>
            <person name="Wang D."/>
            <person name="Wang C."/>
            <person name="Pandey M.K."/>
            <person name="Ge S."/>
            <person name="Xu Q."/>
            <person name="Li N."/>
            <person name="Li G."/>
            <person name="Huang Y."/>
            <person name="Saxena R.K."/>
            <person name="Ji Y."/>
            <person name="Li M."/>
            <person name="Yan X."/>
            <person name="He Y."/>
            <person name="Liu Y."/>
            <person name="Wang X."/>
            <person name="Xiang C."/>
            <person name="Varshney R.K."/>
            <person name="Ding H."/>
            <person name="Gao S."/>
            <person name="Zong X."/>
        </authorList>
    </citation>
    <scope>NUCLEOTIDE SEQUENCE [LARGE SCALE GENOMIC DNA]</scope>
    <source>
        <strain evidence="1 2">cv. Zhongwan 6</strain>
    </source>
</reference>
<accession>A0A9D5A3I7</accession>
<sequence>MCILSKKLQNLKFGFKTWNKEIFGNIPNMVQVATDNLNNIQSSLIVDGNDSILRAQEIKAHQELDLALPMEKRFRCVSGSLHGRRDHTFFGRQQYELDVDNVVLHIFKSSWVMPNYNSNTIILLPKPEDDYTMDKFRPIALANFKFKIISKIISYRISIFMPIIVAKEQKGFIKARNFIWSGAISERKLVLMAWDKMCRSQAHDSLGLRSVLNLNEATNLKLACDLLTCKED</sequence>
<dbReference type="AlphaFoldDB" id="A0A9D5A3I7"/>
<proteinExistence type="predicted"/>